<keyword evidence="2" id="KW-0812">Transmembrane</keyword>
<evidence type="ECO:0000313" key="6">
    <source>
        <dbReference type="Proteomes" id="UP001162734"/>
    </source>
</evidence>
<accession>A0ABN6NBI8</accession>
<sequence>MTGAMRAPLPADERRRACRHGLFALVVGNAILCLPHVVLFARAGGGELSSLALAFLHLALLGQMWGAVLALGLVLALLALAGPLWRAVPVAAPAAYTLLHAFLYIDRKVWAILHFHVNRFVLGVVFTSSGVKSLEIPWAEIAQFGGALTLLFALELAVYARGARAGGEEQAGAELRRWARLAAVAAAVLAADRAAYATANRVSRSDVTEAAEAVPYYRAEELRPLVKALRGGDPADGGLAWPARPLRFEPPKQKLNVLVILLESFRADAFDREVTPNMWRFAQEAQWYPRHRSGGNGTWFGAFSLFYGLHGAYAERFLAAHRGPLLFDRARELGYDTRVMAAQTLASPPLRDTVFANVPPSAIDDALPGAGPAERDEELARRARRFLSERDRSRPFLLTLFFDSTHMPYSFPAGADPYRPYPEKLVFRDLDEPQPRAPIWNRYRNAARWVDGRVGEVLDELARQGLGQDTVVLLVADHGEAFWEHGRFGHNSAFDREQTAVPLALRVPGLAPALHPETSRHVDVAPTLMSLLGCESPPRDWSHGRSLLALPPDLPQVACGFRGCAIVEPDGYTTFVPAEGGAAAAQVYAPDYRRIGDRRGRLAHLSPHVSETIAELGAFLR</sequence>
<protein>
    <recommendedName>
        <fullName evidence="7">Sulfatase</fullName>
    </recommendedName>
</protein>
<dbReference type="InterPro" id="IPR050738">
    <property type="entry name" value="Sulfatase"/>
</dbReference>
<keyword evidence="2" id="KW-1133">Transmembrane helix</keyword>
<feature type="transmembrane region" description="Helical" evidence="2">
    <location>
        <begin position="21"/>
        <end position="41"/>
    </location>
</feature>
<evidence type="ECO:0000256" key="1">
    <source>
        <dbReference type="ARBA" id="ARBA00008779"/>
    </source>
</evidence>
<evidence type="ECO:0000259" key="3">
    <source>
        <dbReference type="Pfam" id="PF00884"/>
    </source>
</evidence>
<dbReference type="InterPro" id="IPR000917">
    <property type="entry name" value="Sulfatase_N"/>
</dbReference>
<dbReference type="InterPro" id="IPR017850">
    <property type="entry name" value="Alkaline_phosphatase_core_sf"/>
</dbReference>
<evidence type="ECO:0000313" key="5">
    <source>
        <dbReference type="EMBL" id="BDG10613.1"/>
    </source>
</evidence>
<feature type="domain" description="Sulfatase N-terminal" evidence="3">
    <location>
        <begin position="256"/>
        <end position="533"/>
    </location>
</feature>
<gene>
    <name evidence="5" type="ORF">AMPC_37260</name>
</gene>
<proteinExistence type="inferred from homology"/>
<dbReference type="Pfam" id="PF00884">
    <property type="entry name" value="Sulfatase"/>
    <property type="match status" value="1"/>
</dbReference>
<reference evidence="6" key="1">
    <citation type="journal article" date="2022" name="Int. J. Syst. Evol. Microbiol.">
        <title>Anaeromyxobacter oryzae sp. nov., Anaeromyxobacter diazotrophicus sp. nov. and Anaeromyxobacter paludicola sp. nov., isolated from paddy soils.</title>
        <authorList>
            <person name="Itoh H."/>
            <person name="Xu Z."/>
            <person name="Mise K."/>
            <person name="Masuda Y."/>
            <person name="Ushijima N."/>
            <person name="Hayakawa C."/>
            <person name="Shiratori Y."/>
            <person name="Senoo K."/>
        </authorList>
    </citation>
    <scope>NUCLEOTIDE SEQUENCE [LARGE SCALE GENOMIC DNA]</scope>
    <source>
        <strain evidence="6">Red630</strain>
    </source>
</reference>
<dbReference type="InterPro" id="IPR024588">
    <property type="entry name" value="YejM_N"/>
</dbReference>
<dbReference type="SUPFAM" id="SSF53649">
    <property type="entry name" value="Alkaline phosphatase-like"/>
    <property type="match status" value="1"/>
</dbReference>
<evidence type="ECO:0008006" key="7">
    <source>
        <dbReference type="Google" id="ProtNLM"/>
    </source>
</evidence>
<feature type="transmembrane region" description="Helical" evidence="2">
    <location>
        <begin position="53"/>
        <end position="80"/>
    </location>
</feature>
<feature type="transmembrane region" description="Helical" evidence="2">
    <location>
        <begin position="87"/>
        <end position="105"/>
    </location>
</feature>
<dbReference type="Pfam" id="PF11893">
    <property type="entry name" value="DUF3413"/>
    <property type="match status" value="1"/>
</dbReference>
<dbReference type="Proteomes" id="UP001162734">
    <property type="component" value="Chromosome"/>
</dbReference>
<dbReference type="InterPro" id="IPR012159">
    <property type="entry name" value="YejM-like"/>
</dbReference>
<evidence type="ECO:0000256" key="2">
    <source>
        <dbReference type="SAM" id="Phobius"/>
    </source>
</evidence>
<evidence type="ECO:0000259" key="4">
    <source>
        <dbReference type="Pfam" id="PF11893"/>
    </source>
</evidence>
<name>A0ABN6NBI8_9BACT</name>
<dbReference type="EMBL" id="AP025592">
    <property type="protein sequence ID" value="BDG10613.1"/>
    <property type="molecule type" value="Genomic_DNA"/>
</dbReference>
<dbReference type="PIRSF" id="PIRSF004950">
    <property type="entry name" value="Mmb_sulf_HI0842"/>
    <property type="match status" value="1"/>
</dbReference>
<dbReference type="Gene3D" id="3.40.720.10">
    <property type="entry name" value="Alkaline Phosphatase, subunit A"/>
    <property type="match status" value="1"/>
</dbReference>
<dbReference type="CDD" id="cd16148">
    <property type="entry name" value="sulfatase_like"/>
    <property type="match status" value="1"/>
</dbReference>
<organism evidence="5 6">
    <name type="scientific">Anaeromyxobacter paludicola</name>
    <dbReference type="NCBI Taxonomy" id="2918171"/>
    <lineage>
        <taxon>Bacteria</taxon>
        <taxon>Pseudomonadati</taxon>
        <taxon>Myxococcota</taxon>
        <taxon>Myxococcia</taxon>
        <taxon>Myxococcales</taxon>
        <taxon>Cystobacterineae</taxon>
        <taxon>Anaeromyxobacteraceae</taxon>
        <taxon>Anaeromyxobacter</taxon>
    </lineage>
</organism>
<keyword evidence="2" id="KW-0472">Membrane</keyword>
<dbReference type="PANTHER" id="PTHR42693">
    <property type="entry name" value="ARYLSULFATASE FAMILY MEMBER"/>
    <property type="match status" value="1"/>
</dbReference>
<feature type="domain" description="Inner membrane protein YejM N-terminal" evidence="4">
    <location>
        <begin position="49"/>
        <end position="217"/>
    </location>
</feature>
<dbReference type="PANTHER" id="PTHR42693:SF33">
    <property type="entry name" value="ARYLSULFATASE"/>
    <property type="match status" value="1"/>
</dbReference>
<keyword evidence="6" id="KW-1185">Reference proteome</keyword>
<comment type="similarity">
    <text evidence="1">Belongs to the sulfatase family.</text>
</comment>